<evidence type="ECO:0000256" key="4">
    <source>
        <dbReference type="ARBA" id="ARBA00040604"/>
    </source>
</evidence>
<keyword evidence="8" id="KW-1185">Reference proteome</keyword>
<feature type="compositionally biased region" description="Basic and acidic residues" evidence="5">
    <location>
        <begin position="214"/>
        <end position="232"/>
    </location>
</feature>
<dbReference type="PROSITE" id="PS51886">
    <property type="entry name" value="TLDC"/>
    <property type="match status" value="1"/>
</dbReference>
<proteinExistence type="inferred from homology"/>
<feature type="compositionally biased region" description="Low complexity" evidence="5">
    <location>
        <begin position="34"/>
        <end position="48"/>
    </location>
</feature>
<dbReference type="PANTHER" id="PTHR23354:SF62">
    <property type="entry name" value="MUSTARD, ISOFORM V"/>
    <property type="match status" value="1"/>
</dbReference>
<dbReference type="OrthoDB" id="26679at2759"/>
<sequence>RQAGLPSSSSLAPSQLTLSPQARPHGGRLYRADSSSFSYQPPSRLSSSPRHKRRSSLSSSHEPPRIRSSTENDYPERNPTKEEEEEAEEGLHRRRHSITGLWHATHHRQDETKHRRKSKTSVSSSASPASLSFSSRLVSPVFHQHPDQQGSSSSSHFHRRASDVVTGAVGLGRRNSDTKNAGGGMMTRGRYSFLLHRNASSSSTSPIPGGDSHQLMREEERERDKKPGRDGILELQDDHEEEDNRKRDSHEEDDDEEEEEEEYDDEDEEEGSGENLVYADEPEQEEMYNKGDAYSLSSTHNFGSFRSRDRDLGSTSSLFTIPLPDYEIPQGAPALLNNNVVSQLAVHLPLMLTMKKWYLAFCHKLHGISLNTFYRRCSNIGPCVLLIQDGKGVLFGAFLDEIQLASKYYGTAETFVFTFKGSHGSNPDLDHASIHVYRWSKMNNYFIYTDYDVIGIGGGGHYAISVDKDLLRGSSSCCFTFNSPILSSSEDFIVKAFQIGCMQEEKNGACIPPVLSVIVESFRERKRTTRIEKKGNAVRDKEAKKNREKR</sequence>
<feature type="compositionally biased region" description="Low complexity" evidence="5">
    <location>
        <begin position="1"/>
        <end position="20"/>
    </location>
</feature>
<reference evidence="7 8" key="1">
    <citation type="journal article" date="2017" name="Int. J. Parasitol.">
        <title>The genome of the protozoan parasite Cystoisospora suis and a reverse vaccinology approach to identify vaccine candidates.</title>
        <authorList>
            <person name="Palmieri N."/>
            <person name="Shrestha A."/>
            <person name="Ruttkowski B."/>
            <person name="Beck T."/>
            <person name="Vogl C."/>
            <person name="Tomley F."/>
            <person name="Blake D.P."/>
            <person name="Joachim A."/>
        </authorList>
    </citation>
    <scope>NUCLEOTIDE SEQUENCE [LARGE SCALE GENOMIC DNA]</scope>
    <source>
        <strain evidence="7 8">Wien I</strain>
    </source>
</reference>
<evidence type="ECO:0000256" key="3">
    <source>
        <dbReference type="ARBA" id="ARBA00023128"/>
    </source>
</evidence>
<evidence type="ECO:0000256" key="5">
    <source>
        <dbReference type="SAM" id="MobiDB-lite"/>
    </source>
</evidence>
<dbReference type="Pfam" id="PF07534">
    <property type="entry name" value="TLD"/>
    <property type="match status" value="1"/>
</dbReference>
<gene>
    <name evidence="7" type="ORF">CSUI_008169</name>
</gene>
<feature type="region of interest" description="Disordered" evidence="5">
    <location>
        <begin position="530"/>
        <end position="550"/>
    </location>
</feature>
<dbReference type="EMBL" id="MIGC01004498">
    <property type="protein sequence ID" value="PHJ18000.1"/>
    <property type="molecule type" value="Genomic_DNA"/>
</dbReference>
<feature type="non-terminal residue" evidence="7">
    <location>
        <position position="1"/>
    </location>
</feature>
<feature type="compositionally biased region" description="Acidic residues" evidence="5">
    <location>
        <begin position="251"/>
        <end position="272"/>
    </location>
</feature>
<dbReference type="GO" id="GO:0005739">
    <property type="term" value="C:mitochondrion"/>
    <property type="evidence" value="ECO:0007669"/>
    <property type="project" value="UniProtKB-SubCell"/>
</dbReference>
<dbReference type="Proteomes" id="UP000221165">
    <property type="component" value="Unassembled WGS sequence"/>
</dbReference>
<organism evidence="7 8">
    <name type="scientific">Cystoisospora suis</name>
    <dbReference type="NCBI Taxonomy" id="483139"/>
    <lineage>
        <taxon>Eukaryota</taxon>
        <taxon>Sar</taxon>
        <taxon>Alveolata</taxon>
        <taxon>Apicomplexa</taxon>
        <taxon>Conoidasida</taxon>
        <taxon>Coccidia</taxon>
        <taxon>Eucoccidiorida</taxon>
        <taxon>Eimeriorina</taxon>
        <taxon>Sarcocystidae</taxon>
        <taxon>Cystoisospora</taxon>
    </lineage>
</organism>
<evidence type="ECO:0000256" key="2">
    <source>
        <dbReference type="ARBA" id="ARBA00009540"/>
    </source>
</evidence>
<evidence type="ECO:0000313" key="8">
    <source>
        <dbReference type="Proteomes" id="UP000221165"/>
    </source>
</evidence>
<keyword evidence="3" id="KW-0496">Mitochondrion</keyword>
<feature type="region of interest" description="Disordered" evidence="5">
    <location>
        <begin position="199"/>
        <end position="273"/>
    </location>
</feature>
<comment type="similarity">
    <text evidence="2">Belongs to the OXR1 family.</text>
</comment>
<accession>A0A2C6KAT6</accession>
<comment type="subcellular location">
    <subcellularLocation>
        <location evidence="1">Mitochondrion</location>
    </subcellularLocation>
</comment>
<evidence type="ECO:0000256" key="1">
    <source>
        <dbReference type="ARBA" id="ARBA00004173"/>
    </source>
</evidence>
<dbReference type="PANTHER" id="PTHR23354">
    <property type="entry name" value="NUCLEOLAR PROTEIN 7/ESTROGEN RECEPTOR COACTIVATOR-RELATED"/>
    <property type="match status" value="1"/>
</dbReference>
<feature type="domain" description="TLDc" evidence="6">
    <location>
        <begin position="334"/>
        <end position="503"/>
    </location>
</feature>
<feature type="compositionally biased region" description="Basic and acidic residues" evidence="5">
    <location>
        <begin position="62"/>
        <end position="81"/>
    </location>
</feature>
<dbReference type="VEuPathDB" id="ToxoDB:CSUI_008169"/>
<protein>
    <recommendedName>
        <fullName evidence="4">Oxidation resistance protein 1</fullName>
    </recommendedName>
</protein>
<name>A0A2C6KAT6_9APIC</name>
<feature type="region of interest" description="Disordered" evidence="5">
    <location>
        <begin position="1"/>
        <end position="185"/>
    </location>
</feature>
<evidence type="ECO:0000313" key="7">
    <source>
        <dbReference type="EMBL" id="PHJ18000.1"/>
    </source>
</evidence>
<dbReference type="AlphaFoldDB" id="A0A2C6KAT6"/>
<dbReference type="RefSeq" id="XP_067919712.1">
    <property type="nucleotide sequence ID" value="XM_068068305.1"/>
</dbReference>
<feature type="compositionally biased region" description="Low complexity" evidence="5">
    <location>
        <begin position="120"/>
        <end position="142"/>
    </location>
</feature>
<comment type="caution">
    <text evidence="7">The sequence shown here is derived from an EMBL/GenBank/DDBJ whole genome shotgun (WGS) entry which is preliminary data.</text>
</comment>
<evidence type="ECO:0000259" key="6">
    <source>
        <dbReference type="PROSITE" id="PS51886"/>
    </source>
</evidence>
<dbReference type="SMART" id="SM00584">
    <property type="entry name" value="TLDc"/>
    <property type="match status" value="1"/>
</dbReference>
<dbReference type="InterPro" id="IPR006571">
    <property type="entry name" value="TLDc_dom"/>
</dbReference>
<dbReference type="GeneID" id="94431516"/>